<proteinExistence type="predicted"/>
<keyword evidence="3" id="KW-0378">Hydrolase</keyword>
<keyword evidence="1" id="KW-0121">Carboxypeptidase</keyword>
<dbReference type="Proteomes" id="UP000694044">
    <property type="component" value="Unassembled WGS sequence"/>
</dbReference>
<reference evidence="6" key="1">
    <citation type="submission" date="2021-02" db="EMBL/GenBank/DDBJ databases">
        <authorList>
            <person name="Palmer J.M."/>
        </authorList>
    </citation>
    <scope>NUCLEOTIDE SEQUENCE</scope>
    <source>
        <strain evidence="6">SCRP734</strain>
    </source>
</reference>
<keyword evidence="4" id="KW-0325">Glycoprotein</keyword>
<evidence type="ECO:0000256" key="4">
    <source>
        <dbReference type="ARBA" id="ARBA00023180"/>
    </source>
</evidence>
<dbReference type="PANTHER" id="PTHR11802">
    <property type="entry name" value="SERINE PROTEASE FAMILY S10 SERINE CARBOXYPEPTIDASE"/>
    <property type="match status" value="1"/>
</dbReference>
<feature type="compositionally biased region" description="Basic and acidic residues" evidence="5">
    <location>
        <begin position="51"/>
        <end position="63"/>
    </location>
</feature>
<dbReference type="Pfam" id="PF00450">
    <property type="entry name" value="Peptidase_S10"/>
    <property type="match status" value="1"/>
</dbReference>
<gene>
    <name evidence="6" type="ORF">PHYPSEUDO_013735</name>
</gene>
<dbReference type="GO" id="GO:0006508">
    <property type="term" value="P:proteolysis"/>
    <property type="evidence" value="ECO:0007669"/>
    <property type="project" value="UniProtKB-KW"/>
</dbReference>
<evidence type="ECO:0000313" key="7">
    <source>
        <dbReference type="Proteomes" id="UP000694044"/>
    </source>
</evidence>
<keyword evidence="2" id="KW-0645">Protease</keyword>
<feature type="region of interest" description="Disordered" evidence="5">
    <location>
        <begin position="1"/>
        <end position="70"/>
    </location>
</feature>
<evidence type="ECO:0000256" key="1">
    <source>
        <dbReference type="ARBA" id="ARBA00022645"/>
    </source>
</evidence>
<dbReference type="GO" id="GO:0004185">
    <property type="term" value="F:serine-type carboxypeptidase activity"/>
    <property type="evidence" value="ECO:0007669"/>
    <property type="project" value="InterPro"/>
</dbReference>
<evidence type="ECO:0000256" key="2">
    <source>
        <dbReference type="ARBA" id="ARBA00022670"/>
    </source>
</evidence>
<dbReference type="AlphaFoldDB" id="A0A8T1W6A5"/>
<accession>A0A8T1W6A5</accession>
<name>A0A8T1W6A5_9STRA</name>
<dbReference type="PANTHER" id="PTHR11802:SF113">
    <property type="entry name" value="SERINE CARBOXYPEPTIDASE CTSA-4.1"/>
    <property type="match status" value="1"/>
</dbReference>
<sequence>MPTLAMSLPEEKTPVLLPAAPKPPAKSTRGAKGKRPAAAADPVAHGRTRMLQHDGAAHGERPLPRAPRPVHETQPVLVDEGNVVWLDQPTTVGFTYGDEVDVDNNEDNVGENIYYFLQGYFAKHPELAGRDFYITGESLKLQVKVAFFPG</sequence>
<keyword evidence="7" id="KW-1185">Reference proteome</keyword>
<evidence type="ECO:0000313" key="6">
    <source>
        <dbReference type="EMBL" id="KAG7387730.1"/>
    </source>
</evidence>
<organism evidence="6 7">
    <name type="scientific">Phytophthora pseudosyringae</name>
    <dbReference type="NCBI Taxonomy" id="221518"/>
    <lineage>
        <taxon>Eukaryota</taxon>
        <taxon>Sar</taxon>
        <taxon>Stramenopiles</taxon>
        <taxon>Oomycota</taxon>
        <taxon>Peronosporomycetes</taxon>
        <taxon>Peronosporales</taxon>
        <taxon>Peronosporaceae</taxon>
        <taxon>Phytophthora</taxon>
    </lineage>
</organism>
<comment type="caution">
    <text evidence="6">The sequence shown here is derived from an EMBL/GenBank/DDBJ whole genome shotgun (WGS) entry which is preliminary data.</text>
</comment>
<protein>
    <submittedName>
        <fullName evidence="6">Uncharacterized protein</fullName>
    </submittedName>
</protein>
<evidence type="ECO:0000256" key="3">
    <source>
        <dbReference type="ARBA" id="ARBA00022801"/>
    </source>
</evidence>
<dbReference type="InterPro" id="IPR001563">
    <property type="entry name" value="Peptidase_S10"/>
</dbReference>
<evidence type="ECO:0000256" key="5">
    <source>
        <dbReference type="SAM" id="MobiDB-lite"/>
    </source>
</evidence>
<dbReference type="EMBL" id="JAGDFM010000073">
    <property type="protein sequence ID" value="KAG7387730.1"/>
    <property type="molecule type" value="Genomic_DNA"/>
</dbReference>